<sequence length="283" mass="30844">MPPTAVKKTTKPIYRTENPFTKTSVPAIGQKHQDAILDILCGLLEPLGQHRQTHHNPSKGKKRKLGGKQSSVSAVNRGSFKMDTSAAVDDATPPPAPQLSNHVLIGLNTVTRHLTALAQKQIPSQMPLDKSQDDHRSDLQILNVTRHAENDGDPEKNHVEMRSDEEGAAPPKDHYAPLPVVIIPHPTPSASLAHAHLPTLIYISSLDTAQPTRLVCLPSSAETRLASALHIPRLGALAIKKDAPGAGPLIQYIREHVERVECPWIGEGLRAEWQGVKTERQTS</sequence>
<dbReference type="RefSeq" id="XP_033383542.1">
    <property type="nucleotide sequence ID" value="XM_033521536.1"/>
</dbReference>
<reference evidence="2" key="1">
    <citation type="journal article" date="2020" name="Stud. Mycol.">
        <title>101 Dothideomycetes genomes: a test case for predicting lifestyles and emergence of pathogens.</title>
        <authorList>
            <person name="Haridas S."/>
            <person name="Albert R."/>
            <person name="Binder M."/>
            <person name="Bloem J."/>
            <person name="Labutti K."/>
            <person name="Salamov A."/>
            <person name="Andreopoulos B."/>
            <person name="Baker S."/>
            <person name="Barry K."/>
            <person name="Bills G."/>
            <person name="Bluhm B."/>
            <person name="Cannon C."/>
            <person name="Castanera R."/>
            <person name="Culley D."/>
            <person name="Daum C."/>
            <person name="Ezra D."/>
            <person name="Gonzalez J."/>
            <person name="Henrissat B."/>
            <person name="Kuo A."/>
            <person name="Liang C."/>
            <person name="Lipzen A."/>
            <person name="Lutzoni F."/>
            <person name="Magnuson J."/>
            <person name="Mondo S."/>
            <person name="Nolan M."/>
            <person name="Ohm R."/>
            <person name="Pangilinan J."/>
            <person name="Park H.-J."/>
            <person name="Ramirez L."/>
            <person name="Alfaro M."/>
            <person name="Sun H."/>
            <person name="Tritt A."/>
            <person name="Yoshinaga Y."/>
            <person name="Zwiers L.-H."/>
            <person name="Turgeon B."/>
            <person name="Goodwin S."/>
            <person name="Spatafora J."/>
            <person name="Crous P."/>
            <person name="Grigoriev I."/>
        </authorList>
    </citation>
    <scope>NUCLEOTIDE SEQUENCE</scope>
    <source>
        <strain evidence="2">CBS 175.79</strain>
    </source>
</reference>
<gene>
    <name evidence="2" type="ORF">BU24DRAFT_173248</name>
</gene>
<proteinExistence type="predicted"/>
<dbReference type="GO" id="GO:0000171">
    <property type="term" value="F:ribonuclease MRP activity"/>
    <property type="evidence" value="ECO:0007669"/>
    <property type="project" value="TreeGrafter"/>
</dbReference>
<dbReference type="InterPro" id="IPR013241">
    <property type="entry name" value="RNase_P_Pop3"/>
</dbReference>
<organism evidence="2 3">
    <name type="scientific">Aaosphaeria arxii CBS 175.79</name>
    <dbReference type="NCBI Taxonomy" id="1450172"/>
    <lineage>
        <taxon>Eukaryota</taxon>
        <taxon>Fungi</taxon>
        <taxon>Dikarya</taxon>
        <taxon>Ascomycota</taxon>
        <taxon>Pezizomycotina</taxon>
        <taxon>Dothideomycetes</taxon>
        <taxon>Pleosporomycetidae</taxon>
        <taxon>Pleosporales</taxon>
        <taxon>Pleosporales incertae sedis</taxon>
        <taxon>Aaosphaeria</taxon>
    </lineage>
</organism>
<dbReference type="GO" id="GO:0008033">
    <property type="term" value="P:tRNA processing"/>
    <property type="evidence" value="ECO:0007669"/>
    <property type="project" value="InterPro"/>
</dbReference>
<dbReference type="Pfam" id="PF08228">
    <property type="entry name" value="RNase_P_pop3"/>
    <property type="match status" value="1"/>
</dbReference>
<name>A0A6A5XQJ3_9PLEO</name>
<evidence type="ECO:0000313" key="3">
    <source>
        <dbReference type="Proteomes" id="UP000799778"/>
    </source>
</evidence>
<dbReference type="GO" id="GO:0005655">
    <property type="term" value="C:nucleolar ribonuclease P complex"/>
    <property type="evidence" value="ECO:0007669"/>
    <property type="project" value="TreeGrafter"/>
</dbReference>
<dbReference type="AlphaFoldDB" id="A0A6A5XQJ3"/>
<dbReference type="PANTHER" id="PTHR28272">
    <property type="entry name" value="RIBONUCLEASES P/MRP PROTEIN SUBUNIT POP3"/>
    <property type="match status" value="1"/>
</dbReference>
<dbReference type="PANTHER" id="PTHR28272:SF1">
    <property type="entry name" value="RIBONUCLEASES P_MRP PROTEIN SUBUNIT POP3"/>
    <property type="match status" value="1"/>
</dbReference>
<evidence type="ECO:0000256" key="1">
    <source>
        <dbReference type="SAM" id="MobiDB-lite"/>
    </source>
</evidence>
<dbReference type="GO" id="GO:0000172">
    <property type="term" value="C:ribonuclease MRP complex"/>
    <property type="evidence" value="ECO:0007669"/>
    <property type="project" value="TreeGrafter"/>
</dbReference>
<feature type="region of interest" description="Disordered" evidence="1">
    <location>
        <begin position="49"/>
        <end position="72"/>
    </location>
</feature>
<dbReference type="EMBL" id="ML978069">
    <property type="protein sequence ID" value="KAF2015203.1"/>
    <property type="molecule type" value="Genomic_DNA"/>
</dbReference>
<dbReference type="GO" id="GO:0005829">
    <property type="term" value="C:cytosol"/>
    <property type="evidence" value="ECO:0007669"/>
    <property type="project" value="TreeGrafter"/>
</dbReference>
<dbReference type="Proteomes" id="UP000799778">
    <property type="component" value="Unassembled WGS sequence"/>
</dbReference>
<protein>
    <submittedName>
        <fullName evidence="2">Uncharacterized protein</fullName>
    </submittedName>
</protein>
<accession>A0A6A5XQJ3</accession>
<dbReference type="GO" id="GO:0004526">
    <property type="term" value="F:ribonuclease P activity"/>
    <property type="evidence" value="ECO:0007669"/>
    <property type="project" value="TreeGrafter"/>
</dbReference>
<dbReference type="OrthoDB" id="20109at2759"/>
<dbReference type="GeneID" id="54278933"/>
<keyword evidence="3" id="KW-1185">Reference proteome</keyword>
<feature type="compositionally biased region" description="Basic and acidic residues" evidence="1">
    <location>
        <begin position="146"/>
        <end position="173"/>
    </location>
</feature>
<evidence type="ECO:0000313" key="2">
    <source>
        <dbReference type="EMBL" id="KAF2015203.1"/>
    </source>
</evidence>
<dbReference type="GO" id="GO:0034965">
    <property type="term" value="P:intronic box C/D snoRNA processing"/>
    <property type="evidence" value="ECO:0007669"/>
    <property type="project" value="TreeGrafter"/>
</dbReference>
<dbReference type="GO" id="GO:0006364">
    <property type="term" value="P:rRNA processing"/>
    <property type="evidence" value="ECO:0007669"/>
    <property type="project" value="InterPro"/>
</dbReference>
<feature type="region of interest" description="Disordered" evidence="1">
    <location>
        <begin position="145"/>
        <end position="173"/>
    </location>
</feature>
<feature type="compositionally biased region" description="Basic residues" evidence="1">
    <location>
        <begin position="51"/>
        <end position="66"/>
    </location>
</feature>